<dbReference type="EMBL" id="NSKE01000007">
    <property type="protein sequence ID" value="PAU93535.1"/>
    <property type="molecule type" value="Genomic_DNA"/>
</dbReference>
<organism evidence="2 3">
    <name type="scientific">Fodinibius salipaludis</name>
    <dbReference type="NCBI Taxonomy" id="2032627"/>
    <lineage>
        <taxon>Bacteria</taxon>
        <taxon>Pseudomonadati</taxon>
        <taxon>Balneolota</taxon>
        <taxon>Balneolia</taxon>
        <taxon>Balneolales</taxon>
        <taxon>Balneolaceae</taxon>
        <taxon>Fodinibius</taxon>
    </lineage>
</organism>
<name>A0A2A2G9K2_9BACT</name>
<evidence type="ECO:0000256" key="1">
    <source>
        <dbReference type="SAM" id="SignalP"/>
    </source>
</evidence>
<accession>A0A2A2G9K2</accession>
<dbReference type="Pfam" id="PF12771">
    <property type="entry name" value="SusD-like_2"/>
    <property type="match status" value="1"/>
</dbReference>
<dbReference type="Gene3D" id="1.25.40.390">
    <property type="match status" value="2"/>
</dbReference>
<dbReference type="AlphaFoldDB" id="A0A2A2G9K2"/>
<sequence>MKSLLKILAMASLALLIAQCEVIDSNLLEDPNNPSPEDVNVDFLFNNIQQEARNVYAGAADEAGEMSRMTYMFGATYADAYTPTTFDGLYSNAYADLFIDVENLIPIAEERDLTFHTGAAKVLKAYAMITLVDVYGDVPLSNALDQTNFNPELDGGAAVYDSALVLLDDAIADLETEPTVYPDNDLYYGSFEDREDQVDAWIRAANTIKLKAYLNTDNASAIQSLVDEGMLITTSTNNFTYQFGTNSTNPDSRHPSFSNNYVDVANDYMSVNYLNMMLNDKGDVDPRTPYYFYRQTTSDPTDVNLNTCISAFKPNHFQQNDPFCLLGNGYWGRDHLIDDGIPPDGDLRTTFGVYPVGGAFDTGQEEGTEEDMGLQGAGFDPILMSSFTHFMLAEYEYRLNGNAGAARNHLETAMTQSLETVRASAGTLDDDEQEEMSDNDITNYVDNVLNNRYDDAGRDELRVISKEFYLALWTNGLEAYNMMRRTGYPNKQDNLQPARSPNPGSWYNSFLYPASMVERNNSVSQKDRSETVFWDDGTYNFDF</sequence>
<gene>
    <name evidence="2" type="ORF">CK503_10260</name>
</gene>
<dbReference type="OrthoDB" id="725917at2"/>
<feature type="chain" id="PRO_5012087391" evidence="1">
    <location>
        <begin position="21"/>
        <end position="543"/>
    </location>
</feature>
<dbReference type="SUPFAM" id="SSF48452">
    <property type="entry name" value="TPR-like"/>
    <property type="match status" value="1"/>
</dbReference>
<proteinExistence type="predicted"/>
<dbReference type="Proteomes" id="UP000218831">
    <property type="component" value="Unassembled WGS sequence"/>
</dbReference>
<keyword evidence="3" id="KW-1185">Reference proteome</keyword>
<keyword evidence="2" id="KW-0449">Lipoprotein</keyword>
<reference evidence="2 3" key="1">
    <citation type="submission" date="2017-08" db="EMBL/GenBank/DDBJ databases">
        <title>Aliifodinibius alkalisoli sp. nov., isolated from saline alkaline soil.</title>
        <authorList>
            <person name="Liu D."/>
            <person name="Zhang G."/>
        </authorList>
    </citation>
    <scope>NUCLEOTIDE SEQUENCE [LARGE SCALE GENOMIC DNA]</scope>
    <source>
        <strain evidence="2 3">WN023</strain>
    </source>
</reference>
<dbReference type="RefSeq" id="WP_095606726.1">
    <property type="nucleotide sequence ID" value="NZ_NSKE01000007.1"/>
</dbReference>
<evidence type="ECO:0000313" key="2">
    <source>
        <dbReference type="EMBL" id="PAU93535.1"/>
    </source>
</evidence>
<keyword evidence="1" id="KW-0732">Signal</keyword>
<dbReference type="InterPro" id="IPR011990">
    <property type="entry name" value="TPR-like_helical_dom_sf"/>
</dbReference>
<protein>
    <submittedName>
        <fullName evidence="2">SusD/RagB family nutrient-binding outer membrane lipoprotein</fullName>
    </submittedName>
</protein>
<feature type="signal peptide" evidence="1">
    <location>
        <begin position="1"/>
        <end position="20"/>
    </location>
</feature>
<dbReference type="InterPro" id="IPR041662">
    <property type="entry name" value="SusD-like_2"/>
</dbReference>
<evidence type="ECO:0000313" key="3">
    <source>
        <dbReference type="Proteomes" id="UP000218831"/>
    </source>
</evidence>
<comment type="caution">
    <text evidence="2">The sequence shown here is derived from an EMBL/GenBank/DDBJ whole genome shotgun (WGS) entry which is preliminary data.</text>
</comment>